<organism evidence="2 3">
    <name type="scientific">Dethiosulfovibrio peptidovorans DSM 11002</name>
    <dbReference type="NCBI Taxonomy" id="469381"/>
    <lineage>
        <taxon>Bacteria</taxon>
        <taxon>Thermotogati</taxon>
        <taxon>Synergistota</taxon>
        <taxon>Synergistia</taxon>
        <taxon>Synergistales</taxon>
        <taxon>Dethiosulfovibrionaceae</taxon>
        <taxon>Dethiosulfovibrio</taxon>
    </lineage>
</organism>
<sequence length="168" mass="18577">MGKVTAGKEMLGDFAPQFAGFNDDVLFGEVWSREDKLAPRERSIVTVSALLSSGILDSSLKFHIQKAKDNGVTKEEMVKDMGRYDVVLIGFPIWWYVAPRIIQTFLESYDFSGKKISLFATSGMSGMGDTQEILRLSCPGAATWGAGRRFSESASESEINRWVGKSSF</sequence>
<keyword evidence="3" id="KW-1185">Reference proteome</keyword>
<proteinExistence type="predicted"/>
<evidence type="ECO:0000313" key="3">
    <source>
        <dbReference type="Proteomes" id="UP000006427"/>
    </source>
</evidence>
<feature type="domain" description="Flavodoxin-like" evidence="1">
    <location>
        <begin position="76"/>
        <end position="165"/>
    </location>
</feature>
<dbReference type="EMBL" id="ABTR02000001">
    <property type="protein sequence ID" value="EFC91078.1"/>
    <property type="molecule type" value="Genomic_DNA"/>
</dbReference>
<dbReference type="Pfam" id="PF12682">
    <property type="entry name" value="Flavodoxin_4"/>
    <property type="match status" value="1"/>
</dbReference>
<protein>
    <submittedName>
        <fullName evidence="2">Carboxymuconolactone decarboxylase</fullName>
    </submittedName>
</protein>
<accession>D2Z6I1</accession>
<dbReference type="Proteomes" id="UP000006427">
    <property type="component" value="Unassembled WGS sequence"/>
</dbReference>
<dbReference type="Gene3D" id="3.40.50.360">
    <property type="match status" value="1"/>
</dbReference>
<reference evidence="2 3" key="1">
    <citation type="journal article" date="2010" name="Stand. Genomic Sci.">
        <title>Permanent draft genome sequence of Dethiosulfovibrio peptidovorans type strain (SEBR 4207).</title>
        <authorList>
            <person name="Labutti K."/>
            <person name="Mayilraj S."/>
            <person name="Clum A."/>
            <person name="Lucas S."/>
            <person name="Glavina Del Rio T."/>
            <person name="Nolan M."/>
            <person name="Tice H."/>
            <person name="Cheng J.F."/>
            <person name="Pitluck S."/>
            <person name="Liolios K."/>
            <person name="Ivanova N."/>
            <person name="Mavromatis K."/>
            <person name="Mikhailova N."/>
            <person name="Pati A."/>
            <person name="Goodwin L."/>
            <person name="Chen A."/>
            <person name="Palaniappan K."/>
            <person name="Land M."/>
            <person name="Hauser L."/>
            <person name="Chang Y.J."/>
            <person name="Jeffries C.D."/>
            <person name="Rohde M."/>
            <person name="Spring S."/>
            <person name="Goker M."/>
            <person name="Woyke T."/>
            <person name="Bristow J."/>
            <person name="Eisen J.A."/>
            <person name="Markowitz V."/>
            <person name="Hugenholtz P."/>
            <person name="Kyrpides N.C."/>
            <person name="Klenk H.P."/>
            <person name="Lapidus A."/>
        </authorList>
    </citation>
    <scope>NUCLEOTIDE SEQUENCE [LARGE SCALE GENOMIC DNA]</scope>
    <source>
        <strain evidence="2 3">DSM 11002</strain>
    </source>
</reference>
<dbReference type="PANTHER" id="PTHR39201:SF1">
    <property type="entry name" value="FLAVODOXIN-LIKE DOMAIN-CONTAINING PROTEIN"/>
    <property type="match status" value="1"/>
</dbReference>
<name>D2Z6I1_9BACT</name>
<dbReference type="InterPro" id="IPR029032">
    <property type="entry name" value="AhpD-like"/>
</dbReference>
<dbReference type="InterPro" id="IPR008254">
    <property type="entry name" value="Flavodoxin/NO_synth"/>
</dbReference>
<dbReference type="PANTHER" id="PTHR39201">
    <property type="entry name" value="EXPORTED PROTEIN-RELATED"/>
    <property type="match status" value="1"/>
</dbReference>
<dbReference type="GO" id="GO:0051920">
    <property type="term" value="F:peroxiredoxin activity"/>
    <property type="evidence" value="ECO:0007669"/>
    <property type="project" value="InterPro"/>
</dbReference>
<dbReference type="AlphaFoldDB" id="D2Z6I1"/>
<evidence type="ECO:0000259" key="1">
    <source>
        <dbReference type="Pfam" id="PF12682"/>
    </source>
</evidence>
<gene>
    <name evidence="2" type="ORF">Dpep_1052</name>
</gene>
<dbReference type="PaxDb" id="469381-Dpep_1052"/>
<dbReference type="eggNOG" id="COG0716">
    <property type="taxonomic scope" value="Bacteria"/>
</dbReference>
<dbReference type="OrthoDB" id="9798454at2"/>
<evidence type="ECO:0000313" key="2">
    <source>
        <dbReference type="EMBL" id="EFC91078.1"/>
    </source>
</evidence>
<dbReference type="GO" id="GO:0010181">
    <property type="term" value="F:FMN binding"/>
    <property type="evidence" value="ECO:0007669"/>
    <property type="project" value="InterPro"/>
</dbReference>
<dbReference type="InterPro" id="IPR029039">
    <property type="entry name" value="Flavoprotein-like_sf"/>
</dbReference>
<dbReference type="STRING" id="469381.Dpep_1052"/>
<dbReference type="SUPFAM" id="SSF69118">
    <property type="entry name" value="AhpD-like"/>
    <property type="match status" value="1"/>
</dbReference>
<dbReference type="eggNOG" id="COG0599">
    <property type="taxonomic scope" value="Bacteria"/>
</dbReference>
<comment type="caution">
    <text evidence="2">The sequence shown here is derived from an EMBL/GenBank/DDBJ whole genome shotgun (WGS) entry which is preliminary data.</text>
</comment>
<dbReference type="RefSeq" id="WP_005660238.1">
    <property type="nucleotide sequence ID" value="NZ_ABTR02000001.1"/>
</dbReference>